<dbReference type="PANTHER" id="PTHR36504">
    <property type="entry name" value="LIPOPOLYSACCHARIDE EXPORT SYSTEM PROTEIN LPTA"/>
    <property type="match status" value="1"/>
</dbReference>
<comment type="similarity">
    <text evidence="4">Belongs to the LptA family.</text>
</comment>
<keyword evidence="8" id="KW-1185">Reference proteome</keyword>
<dbReference type="RefSeq" id="WP_341626758.1">
    <property type="nucleotide sequence ID" value="NZ_JBAKBA010000003.1"/>
</dbReference>
<gene>
    <name evidence="4 7" type="primary">lptA</name>
    <name evidence="7" type="ORF">V6255_02705</name>
</gene>
<keyword evidence="2 4" id="KW-0732">Signal</keyword>
<dbReference type="PANTHER" id="PTHR36504:SF1">
    <property type="entry name" value="LIPOPOLYSACCHARIDE EXPORT SYSTEM PROTEIN LPTA"/>
    <property type="match status" value="1"/>
</dbReference>
<keyword evidence="1 4" id="KW-0813">Transport</keyword>
<dbReference type="InterPro" id="IPR052037">
    <property type="entry name" value="LPS_export_LptA"/>
</dbReference>
<accession>A0ABU9H830</accession>
<evidence type="ECO:0000256" key="3">
    <source>
        <dbReference type="ARBA" id="ARBA00022764"/>
    </source>
</evidence>
<evidence type="ECO:0000313" key="7">
    <source>
        <dbReference type="EMBL" id="MEL0658039.1"/>
    </source>
</evidence>
<dbReference type="EMBL" id="JBAKBA010000003">
    <property type="protein sequence ID" value="MEL0658039.1"/>
    <property type="molecule type" value="Genomic_DNA"/>
</dbReference>
<dbReference type="Pfam" id="PF03968">
    <property type="entry name" value="LptD_N"/>
    <property type="match status" value="1"/>
</dbReference>
<feature type="domain" description="Organic solvent tolerance-like N-terminal" evidence="6">
    <location>
        <begin position="31"/>
        <end position="141"/>
    </location>
</feature>
<comment type="subcellular location">
    <subcellularLocation>
        <location evidence="4">Periplasm</location>
    </subcellularLocation>
</comment>
<feature type="signal peptide" evidence="4">
    <location>
        <begin position="1"/>
        <end position="21"/>
    </location>
</feature>
<feature type="region of interest" description="Disordered" evidence="5">
    <location>
        <begin position="163"/>
        <end position="184"/>
    </location>
</feature>
<evidence type="ECO:0000256" key="5">
    <source>
        <dbReference type="SAM" id="MobiDB-lite"/>
    </source>
</evidence>
<comment type="function">
    <text evidence="4">Involved in the assembly of lipopolysaccharide (LPS). Required for the translocation of LPS from the inner membrane to the outer membrane. May form a bridge between the inner membrane and the outer membrane, via interactions with LptC and LptD, thereby facilitating LPS transfer across the periplasm.</text>
</comment>
<dbReference type="Proteomes" id="UP001366060">
    <property type="component" value="Unassembled WGS sequence"/>
</dbReference>
<name>A0ABU9H830_9GAMM</name>
<dbReference type="InterPro" id="IPR014340">
    <property type="entry name" value="LptA"/>
</dbReference>
<dbReference type="HAMAP" id="MF_01914">
    <property type="entry name" value="LPS_assembly_LptA"/>
    <property type="match status" value="1"/>
</dbReference>
<comment type="subunit">
    <text evidence="4">Component of the lipopolysaccharide transport and assembly complex.</text>
</comment>
<protein>
    <recommendedName>
        <fullName evidence="4">Lipopolysaccharide export system protein LptA</fullName>
    </recommendedName>
</protein>
<dbReference type="NCBIfam" id="TIGR03002">
    <property type="entry name" value="outer_YhbN_LptA"/>
    <property type="match status" value="1"/>
</dbReference>
<comment type="caution">
    <text evidence="7">The sequence shown here is derived from an EMBL/GenBank/DDBJ whole genome shotgun (WGS) entry which is preliminary data.</text>
</comment>
<evidence type="ECO:0000256" key="2">
    <source>
        <dbReference type="ARBA" id="ARBA00022729"/>
    </source>
</evidence>
<keyword evidence="3 4" id="KW-0574">Periplasm</keyword>
<proteinExistence type="inferred from homology"/>
<evidence type="ECO:0000313" key="8">
    <source>
        <dbReference type="Proteomes" id="UP001366060"/>
    </source>
</evidence>
<reference evidence="7 8" key="1">
    <citation type="submission" date="2024-02" db="EMBL/GenBank/DDBJ databases">
        <title>Bacteria isolated from the canopy kelp, Nereocystis luetkeana.</title>
        <authorList>
            <person name="Pfister C.A."/>
            <person name="Younker I.T."/>
            <person name="Light S.H."/>
        </authorList>
    </citation>
    <scope>NUCLEOTIDE SEQUENCE [LARGE SCALE GENOMIC DNA]</scope>
    <source>
        <strain evidence="7 8">TI.2.07</strain>
    </source>
</reference>
<organism evidence="7 8">
    <name type="scientific">Psychromonas arctica</name>
    <dbReference type="NCBI Taxonomy" id="168275"/>
    <lineage>
        <taxon>Bacteria</taxon>
        <taxon>Pseudomonadati</taxon>
        <taxon>Pseudomonadota</taxon>
        <taxon>Gammaproteobacteria</taxon>
        <taxon>Alteromonadales</taxon>
        <taxon>Psychromonadaceae</taxon>
        <taxon>Psychromonas</taxon>
    </lineage>
</organism>
<dbReference type="InterPro" id="IPR005653">
    <property type="entry name" value="OstA-like_N"/>
</dbReference>
<evidence type="ECO:0000256" key="1">
    <source>
        <dbReference type="ARBA" id="ARBA00022448"/>
    </source>
</evidence>
<dbReference type="Gene3D" id="2.60.450.10">
    <property type="entry name" value="Lipopolysaccharide (LPS) transport protein A like domain"/>
    <property type="match status" value="1"/>
</dbReference>
<sequence precursor="true">MNLNKLTVLLTISLFNVNASALESDFDQPIHVSSIKQHASLKTNTVVFTDEVLLTQGSIKITADKLTVIRGTKPNHEMMIAEGNVATFHQIQDDGKPLDAEAKHISYEVAKGKITLSKSAQVKQLDSQVNGGEIVYFLKSQELNVTTDQSKKERVQTVFLPAQFEKEKSTDSTKSSTPKTTGEQ</sequence>
<feature type="chain" id="PRO_5044922008" description="Lipopolysaccharide export system protein LptA" evidence="4">
    <location>
        <begin position="22"/>
        <end position="184"/>
    </location>
</feature>
<evidence type="ECO:0000256" key="4">
    <source>
        <dbReference type="HAMAP-Rule" id="MF_01914"/>
    </source>
</evidence>
<evidence type="ECO:0000259" key="6">
    <source>
        <dbReference type="Pfam" id="PF03968"/>
    </source>
</evidence>
<feature type="compositionally biased region" description="Low complexity" evidence="5">
    <location>
        <begin position="172"/>
        <end position="184"/>
    </location>
</feature>